<dbReference type="Proteomes" id="UP000663181">
    <property type="component" value="Chromosome"/>
</dbReference>
<evidence type="ECO:0000313" key="3">
    <source>
        <dbReference type="Proteomes" id="UP000663181"/>
    </source>
</evidence>
<feature type="chain" id="PRO_5046444657" description="Glyoxylase-like metal-dependent hydrolase (Beta-lactamase superfamily II)" evidence="1">
    <location>
        <begin position="24"/>
        <end position="526"/>
    </location>
</feature>
<proteinExistence type="predicted"/>
<evidence type="ECO:0000256" key="1">
    <source>
        <dbReference type="SAM" id="SignalP"/>
    </source>
</evidence>
<dbReference type="Gene3D" id="3.60.15.10">
    <property type="entry name" value="Ribonuclease Z/Hydroxyacylglutathione hydrolase-like"/>
    <property type="match status" value="1"/>
</dbReference>
<keyword evidence="3" id="KW-1185">Reference proteome</keyword>
<evidence type="ECO:0000313" key="2">
    <source>
        <dbReference type="EMBL" id="QRN53707.1"/>
    </source>
</evidence>
<reference evidence="2 3" key="1">
    <citation type="submission" date="2020-10" db="EMBL/GenBank/DDBJ databases">
        <title>Phylogeny of dyella-like bacteria.</title>
        <authorList>
            <person name="Fu J."/>
        </authorList>
    </citation>
    <scope>NUCLEOTIDE SEQUENCE [LARGE SCALE GENOMIC DNA]</scope>
    <source>
        <strain evidence="2 3">DHOB09</strain>
    </source>
</reference>
<name>A0ABX7GTE2_9GAMM</name>
<keyword evidence="1" id="KW-0732">Signal</keyword>
<dbReference type="SUPFAM" id="SSF56281">
    <property type="entry name" value="Metallo-hydrolase/oxidoreductase"/>
    <property type="match status" value="1"/>
</dbReference>
<dbReference type="InterPro" id="IPR036866">
    <property type="entry name" value="RibonucZ/Hydroxyglut_hydro"/>
</dbReference>
<sequence>MERRLHAVLPALLALAVATPCLASSVPQDGDIVNGAAHPGCEKLNAKACVEQAIAAMGGRERLADIHSASYDTIGHTVLSEQSYRQQPFITSYERDKVTVDFSGQRLTRDVHLTWPEADPHTESLDVTLITTPQGGVYHSKQGDSPCSLADLDDSSDTLGLGPEQLLLHAAVANDLHYAPSQWLRATPHSVVAFTWQGAPVNVLLNADNHLPDALERTRTFKDFWFAWGDVDQRIYFDNWHVVQGVVFPTNRVDQRNGVWYASTQVLNPVFNVDVDDKLFAMDSAVAAKSAQSKGWNRVFSDKKRVELAPGIELYQGAWNTTLIKQNDGVLVLEAPISPGYVQGILAKVRSEYPGVPIKGVLSTSDSWPHMAGVRQAVAEGVPVYALDLNRSLLDRLVDAPHRLQPDDLQQHPKPAHWITVSNRLELGEGANKVVLYPLRGASTERQYMVYFPQQQLLYASDTLALNADKSLYDPELMYEVAQAVAREHLQVKTVYAMHEGPTPWVEVQQQIAKAMSPAVESKSAS</sequence>
<dbReference type="EMBL" id="CP064030">
    <property type="protein sequence ID" value="QRN53707.1"/>
    <property type="molecule type" value="Genomic_DNA"/>
</dbReference>
<organism evidence="2 3">
    <name type="scientific">Dyella caseinilytica</name>
    <dbReference type="NCBI Taxonomy" id="1849581"/>
    <lineage>
        <taxon>Bacteria</taxon>
        <taxon>Pseudomonadati</taxon>
        <taxon>Pseudomonadota</taxon>
        <taxon>Gammaproteobacteria</taxon>
        <taxon>Lysobacterales</taxon>
        <taxon>Rhodanobacteraceae</taxon>
        <taxon>Dyella</taxon>
    </lineage>
</organism>
<gene>
    <name evidence="2" type="ORF">ISN74_20310</name>
</gene>
<dbReference type="RefSeq" id="WP_188795861.1">
    <property type="nucleotide sequence ID" value="NZ_BMIZ01000001.1"/>
</dbReference>
<protein>
    <recommendedName>
        <fullName evidence="4">Glyoxylase-like metal-dependent hydrolase (Beta-lactamase superfamily II)</fullName>
    </recommendedName>
</protein>
<evidence type="ECO:0008006" key="4">
    <source>
        <dbReference type="Google" id="ProtNLM"/>
    </source>
</evidence>
<accession>A0ABX7GTE2</accession>
<feature type="signal peptide" evidence="1">
    <location>
        <begin position="1"/>
        <end position="23"/>
    </location>
</feature>